<proteinExistence type="predicted"/>
<evidence type="ECO:0000313" key="3">
    <source>
        <dbReference type="Proteomes" id="UP000887540"/>
    </source>
</evidence>
<reference evidence="4" key="1">
    <citation type="submission" date="2022-11" db="UniProtKB">
        <authorList>
            <consortium name="WormBaseParasite"/>
        </authorList>
    </citation>
    <scope>IDENTIFICATION</scope>
</reference>
<dbReference type="AlphaFoldDB" id="A0A914ECU5"/>
<dbReference type="WBParaSite" id="ACRNAN_scaffold733.g22454.t1">
    <property type="protein sequence ID" value="ACRNAN_scaffold733.g22454.t1"/>
    <property type="gene ID" value="ACRNAN_scaffold733.g22454"/>
</dbReference>
<sequence length="161" mass="18364">MKRSKRSNKHTKRSRTAKRSRVRRRSKSRVNQVQQNNTPAFQYCCVDDNFPISGNASTSSQKLDKNTTGAFSDFQHGFSQQSNGNDTNQTVLIGELNAIFERYLGLRDDDLALTLIGMSRECSEVGELHEKIQKSDLKELGLPLDMIDQMWNIIKKPSKKL</sequence>
<organism evidence="3 4">
    <name type="scientific">Acrobeloides nanus</name>
    <dbReference type="NCBI Taxonomy" id="290746"/>
    <lineage>
        <taxon>Eukaryota</taxon>
        <taxon>Metazoa</taxon>
        <taxon>Ecdysozoa</taxon>
        <taxon>Nematoda</taxon>
        <taxon>Chromadorea</taxon>
        <taxon>Rhabditida</taxon>
        <taxon>Tylenchina</taxon>
        <taxon>Cephalobomorpha</taxon>
        <taxon>Cephaloboidea</taxon>
        <taxon>Cephalobidae</taxon>
        <taxon>Acrobeloides</taxon>
    </lineage>
</organism>
<feature type="domain" description="GIPC GH2" evidence="2">
    <location>
        <begin position="80"/>
        <end position="155"/>
    </location>
</feature>
<feature type="region of interest" description="Disordered" evidence="1">
    <location>
        <begin position="1"/>
        <end position="33"/>
    </location>
</feature>
<accession>A0A914ECU5</accession>
<feature type="compositionally biased region" description="Basic residues" evidence="1">
    <location>
        <begin position="1"/>
        <end position="28"/>
    </location>
</feature>
<dbReference type="InterPro" id="IPR055349">
    <property type="entry name" value="GH2_GIPC"/>
</dbReference>
<name>A0A914ECU5_9BILA</name>
<keyword evidence="3" id="KW-1185">Reference proteome</keyword>
<evidence type="ECO:0000259" key="2">
    <source>
        <dbReference type="Pfam" id="PF25082"/>
    </source>
</evidence>
<evidence type="ECO:0000313" key="4">
    <source>
        <dbReference type="WBParaSite" id="ACRNAN_scaffold733.g22454.t1"/>
    </source>
</evidence>
<protein>
    <recommendedName>
        <fullName evidence="2">GIPC GH2 domain-containing protein</fullName>
    </recommendedName>
</protein>
<dbReference type="Pfam" id="PF25082">
    <property type="entry name" value="GIPC1_GH2"/>
    <property type="match status" value="1"/>
</dbReference>
<dbReference type="Proteomes" id="UP000887540">
    <property type="component" value="Unplaced"/>
</dbReference>
<evidence type="ECO:0000256" key="1">
    <source>
        <dbReference type="SAM" id="MobiDB-lite"/>
    </source>
</evidence>